<evidence type="ECO:0000313" key="1">
    <source>
        <dbReference type="EMBL" id="CAG7727740.1"/>
    </source>
</evidence>
<dbReference type="Proteomes" id="UP000708208">
    <property type="component" value="Unassembled WGS sequence"/>
</dbReference>
<reference evidence="1" key="1">
    <citation type="submission" date="2021-06" db="EMBL/GenBank/DDBJ databases">
        <authorList>
            <person name="Hodson N. C."/>
            <person name="Mongue J. A."/>
            <person name="Jaron S. K."/>
        </authorList>
    </citation>
    <scope>NUCLEOTIDE SEQUENCE</scope>
</reference>
<accession>A0A8J2JVU8</accession>
<dbReference type="PANTHER" id="PTHR34153:SF2">
    <property type="entry name" value="SI:CH211-262H13.3-RELATED"/>
    <property type="match status" value="1"/>
</dbReference>
<keyword evidence="2" id="KW-1185">Reference proteome</keyword>
<protein>
    <recommendedName>
        <fullName evidence="3">DUF4806 domain-containing protein</fullName>
    </recommendedName>
</protein>
<proteinExistence type="predicted"/>
<dbReference type="AlphaFoldDB" id="A0A8J2JVU8"/>
<dbReference type="EMBL" id="CAJVCH010153326">
    <property type="protein sequence ID" value="CAG7727740.1"/>
    <property type="molecule type" value="Genomic_DNA"/>
</dbReference>
<comment type="caution">
    <text evidence="1">The sequence shown here is derived from an EMBL/GenBank/DDBJ whole genome shotgun (WGS) entry which is preliminary data.</text>
</comment>
<name>A0A8J2JVU8_9HEXA</name>
<gene>
    <name evidence="1" type="ORF">AFUS01_LOCUS16570</name>
</gene>
<evidence type="ECO:0008006" key="3">
    <source>
        <dbReference type="Google" id="ProtNLM"/>
    </source>
</evidence>
<evidence type="ECO:0000313" key="2">
    <source>
        <dbReference type="Proteomes" id="UP000708208"/>
    </source>
</evidence>
<dbReference type="OrthoDB" id="6591746at2759"/>
<sequence length="285" mass="31905">KKCIPIYIKLSADDLAFVKEQQEVFLETSNLDTDHNSKNDNRKQNCRCVKSYNSLPIPSSDEDSDSLPSAKFVSNLTTTISSNRAEEKQSTSNEILVQENVISDNVPIISGIEKLILEKLEALSRKIDNLDFHIQALTPIQNLNPDEINSCPELPATNIQQLLECDAFCISSVANAKKRAVLISRVGGRNVKEATENVLGELMTDAVAVEYNWAGMKRGENQKLAFKNTRLVALTHDSIKLMRHHSRVERSEIEDPVKVWLKNASARIKRCKNSSLDTADEVLND</sequence>
<dbReference type="PANTHER" id="PTHR34153">
    <property type="entry name" value="SI:CH211-262H13.3-RELATED-RELATED"/>
    <property type="match status" value="1"/>
</dbReference>
<feature type="non-terminal residue" evidence="1">
    <location>
        <position position="1"/>
    </location>
</feature>
<organism evidence="1 2">
    <name type="scientific">Allacma fusca</name>
    <dbReference type="NCBI Taxonomy" id="39272"/>
    <lineage>
        <taxon>Eukaryota</taxon>
        <taxon>Metazoa</taxon>
        <taxon>Ecdysozoa</taxon>
        <taxon>Arthropoda</taxon>
        <taxon>Hexapoda</taxon>
        <taxon>Collembola</taxon>
        <taxon>Symphypleona</taxon>
        <taxon>Sminthuridae</taxon>
        <taxon>Allacma</taxon>
    </lineage>
</organism>